<feature type="active site" description="Nucleophile" evidence="5">
    <location>
        <position position="322"/>
    </location>
</feature>
<dbReference type="RefSeq" id="XP_028875255.1">
    <property type="nucleotide sequence ID" value="XM_029019848.1"/>
</dbReference>
<keyword evidence="1 5" id="KW-0489">Methyltransferase</keyword>
<dbReference type="Proteomes" id="UP000186176">
    <property type="component" value="Unassembled WGS sequence"/>
</dbReference>
<dbReference type="GeneID" id="39979627"/>
<dbReference type="SUPFAM" id="SSF53335">
    <property type="entry name" value="S-adenosyl-L-methionine-dependent methyltransferases"/>
    <property type="match status" value="1"/>
</dbReference>
<dbReference type="PROSITE" id="PS51686">
    <property type="entry name" value="SAM_MT_RSMB_NOP"/>
    <property type="match status" value="1"/>
</dbReference>
<evidence type="ECO:0000256" key="4">
    <source>
        <dbReference type="ARBA" id="ARBA00022884"/>
    </source>
</evidence>
<dbReference type="OrthoDB" id="6093671at2759"/>
<keyword evidence="2 5" id="KW-0808">Transferase</keyword>
<dbReference type="GO" id="GO:0008173">
    <property type="term" value="F:RNA methyltransferase activity"/>
    <property type="evidence" value="ECO:0007669"/>
    <property type="project" value="InterPro"/>
</dbReference>
<feature type="binding site" evidence="5">
    <location>
        <begin position="181"/>
        <end position="187"/>
    </location>
    <ligand>
        <name>S-adenosyl-L-methionine</name>
        <dbReference type="ChEBI" id="CHEBI:59789"/>
    </ligand>
</feature>
<keyword evidence="4 5" id="KW-0694">RNA-binding</keyword>
<sequence>MEERGGNNKRRKANLERSEFGSPSLEVSLKDKESYTLIERFNSRFENYYRLQQICPEKEFQDFMNSLSSPLPTSLRVNVSHSLHSLLEFLLILESEKLLNETKADDNSPIFKEKRLSKNSKSYLLNQYSRKMLKRESRLAKFHDLIVSQDEFGTLSSQELVSMLPCICLDPKPGHSILDLCSAPGSKSTQILDVILSSRNNQLGLSLQKGLFICNDVSSKRLDTLSSRLARIPSPNVLITCIDASFFPSFKPSTSNNTCFFKFDRILVDSPCSGDGTLRKNLDIWTTWKPEKALSLHKKQISLLSRAFKLLKYGGRLVYSTCSLNPIENEAVISTLMKQFPEAKLIEPSNLDESELSISRGLKTWGVYCDLKEQNETQLFFTLDSVPETSFKKSLTQSMFPTKEWSESGNFMKCFRILPHKNDTGGFFFAIIEKEGVKYMSQTERGFKSSSCKYENVELDDLELILSFYGLCNQSEEGSNGDFESFPLQIRSHLKNVEFLEKSSLVKRKSYDKTIYLIGKDVSQLICNYNLELDIRSVGIRAFEYLKGRISGEGKCKWRINQISSNYLVRLMKRRLVFVSVSLLDLLDDENRFIEGIKILDLESKGELLGLKELCSETSGEKKLESGGILVVILPPSVLKYGGSSKVNPSFQEFYQGVPLSGILYKDSGISLFVSKNEIKSIKQLILI</sequence>
<evidence type="ECO:0000256" key="3">
    <source>
        <dbReference type="ARBA" id="ARBA00022691"/>
    </source>
</evidence>
<feature type="binding site" evidence="5">
    <location>
        <position position="243"/>
    </location>
    <ligand>
        <name>S-adenosyl-L-methionine</name>
        <dbReference type="ChEBI" id="CHEBI:59789"/>
    </ligand>
</feature>
<feature type="binding site" evidence="5">
    <location>
        <position position="269"/>
    </location>
    <ligand>
        <name>S-adenosyl-L-methionine</name>
        <dbReference type="ChEBI" id="CHEBI:59789"/>
    </ligand>
</feature>
<dbReference type="Pfam" id="PF01189">
    <property type="entry name" value="Methyltr_RsmB-F"/>
    <property type="match status" value="1"/>
</dbReference>
<dbReference type="InterPro" id="IPR001678">
    <property type="entry name" value="MeTrfase_RsmB-F_NOP2_dom"/>
</dbReference>
<dbReference type="EMBL" id="LRBP01000013">
    <property type="protein sequence ID" value="OII74035.1"/>
    <property type="molecule type" value="Genomic_DNA"/>
</dbReference>
<comment type="caution">
    <text evidence="7">The sequence shown here is derived from an EMBL/GenBank/DDBJ whole genome shotgun (WGS) entry which is preliminary data.</text>
</comment>
<gene>
    <name evidence="7" type="ORF">cubi_02837</name>
</gene>
<dbReference type="PANTHER" id="PTHR22808:SF1">
    <property type="entry name" value="RNA CYTOSINE-C(5)-METHYLTRANSFERASE NSUN2-RELATED"/>
    <property type="match status" value="1"/>
</dbReference>
<dbReference type="InterPro" id="IPR049560">
    <property type="entry name" value="MeTrfase_RsmB-F_NOP2_cat"/>
</dbReference>
<dbReference type="InterPro" id="IPR029063">
    <property type="entry name" value="SAM-dependent_MTases_sf"/>
</dbReference>
<protein>
    <submittedName>
        <fullName evidence="7">SUN family RNA methylase</fullName>
    </submittedName>
</protein>
<evidence type="ECO:0000259" key="6">
    <source>
        <dbReference type="PROSITE" id="PS51686"/>
    </source>
</evidence>
<dbReference type="PANTHER" id="PTHR22808">
    <property type="entry name" value="NCL1 YEAST -RELATED NOL1/NOP2/FMU SUN DOMAIN-CONTAINING"/>
    <property type="match status" value="1"/>
</dbReference>
<evidence type="ECO:0000256" key="5">
    <source>
        <dbReference type="PROSITE-ProRule" id="PRU01023"/>
    </source>
</evidence>
<dbReference type="GO" id="GO:0003723">
    <property type="term" value="F:RNA binding"/>
    <property type="evidence" value="ECO:0007669"/>
    <property type="project" value="UniProtKB-UniRule"/>
</dbReference>
<comment type="similarity">
    <text evidence="5">Belongs to the class I-like SAM-binding methyltransferase superfamily. RsmB/NOP family.</text>
</comment>
<name>A0A1J4MKR2_9CRYT</name>
<dbReference type="Gene3D" id="3.40.50.150">
    <property type="entry name" value="Vaccinia Virus protein VP39"/>
    <property type="match status" value="1"/>
</dbReference>
<evidence type="ECO:0000256" key="2">
    <source>
        <dbReference type="ARBA" id="ARBA00022679"/>
    </source>
</evidence>
<dbReference type="InterPro" id="IPR023267">
    <property type="entry name" value="RCMT"/>
</dbReference>
<evidence type="ECO:0000313" key="7">
    <source>
        <dbReference type="EMBL" id="OII74035.1"/>
    </source>
</evidence>
<dbReference type="AlphaFoldDB" id="A0A1J4MKR2"/>
<dbReference type="VEuPathDB" id="CryptoDB:cubi_02837"/>
<proteinExistence type="inferred from homology"/>
<accession>A0A1J4MKR2</accession>
<reference evidence="7 8" key="1">
    <citation type="submission" date="2016-10" db="EMBL/GenBank/DDBJ databases">
        <title>Reductive evolution of mitochondrial metabolism and differential evolution of invasion-related proteins in Cryptosporidium.</title>
        <authorList>
            <person name="Liu S."/>
            <person name="Roellig D.M."/>
            <person name="Guo Y."/>
            <person name="Li N."/>
            <person name="Frace M.A."/>
            <person name="Tang K."/>
            <person name="Zhang L."/>
            <person name="Feng Y."/>
            <person name="Xiao L."/>
        </authorList>
    </citation>
    <scope>NUCLEOTIDE SEQUENCE [LARGE SCALE GENOMIC DNA]</scope>
    <source>
        <strain evidence="7">39726</strain>
    </source>
</reference>
<keyword evidence="8" id="KW-1185">Reference proteome</keyword>
<dbReference type="GO" id="GO:0001510">
    <property type="term" value="P:RNA methylation"/>
    <property type="evidence" value="ECO:0007669"/>
    <property type="project" value="InterPro"/>
</dbReference>
<feature type="binding site" evidence="5">
    <location>
        <position position="216"/>
    </location>
    <ligand>
        <name>S-adenosyl-L-methionine</name>
        <dbReference type="ChEBI" id="CHEBI:59789"/>
    </ligand>
</feature>
<evidence type="ECO:0000313" key="8">
    <source>
        <dbReference type="Proteomes" id="UP000186176"/>
    </source>
</evidence>
<organism evidence="7 8">
    <name type="scientific">Cryptosporidium ubiquitum</name>
    <dbReference type="NCBI Taxonomy" id="857276"/>
    <lineage>
        <taxon>Eukaryota</taxon>
        <taxon>Sar</taxon>
        <taxon>Alveolata</taxon>
        <taxon>Apicomplexa</taxon>
        <taxon>Conoidasida</taxon>
        <taxon>Coccidia</taxon>
        <taxon>Eucoccidiorida</taxon>
        <taxon>Eimeriorina</taxon>
        <taxon>Cryptosporidiidae</taxon>
        <taxon>Cryptosporidium</taxon>
    </lineage>
</organism>
<keyword evidence="3 5" id="KW-0949">S-adenosyl-L-methionine</keyword>
<dbReference type="PRINTS" id="PR02008">
    <property type="entry name" value="RCMTFAMILY"/>
</dbReference>
<feature type="domain" description="SAM-dependent MTase RsmB/NOP-type" evidence="6">
    <location>
        <begin position="63"/>
        <end position="435"/>
    </location>
</feature>
<evidence type="ECO:0000256" key="1">
    <source>
        <dbReference type="ARBA" id="ARBA00022603"/>
    </source>
</evidence>